<dbReference type="EMBL" id="JAGSOH010000008">
    <property type="protein sequence ID" value="MBR7825737.1"/>
    <property type="molecule type" value="Genomic_DNA"/>
</dbReference>
<dbReference type="Gene3D" id="1.25.40.10">
    <property type="entry name" value="Tetratricopeptide repeat domain"/>
    <property type="match status" value="1"/>
</dbReference>
<dbReference type="SUPFAM" id="SSF48452">
    <property type="entry name" value="TPR-like"/>
    <property type="match status" value="1"/>
</dbReference>
<dbReference type="FunFam" id="1.25.40.10:FF:000222">
    <property type="entry name" value="SARP family transcriptional regulator"/>
    <property type="match status" value="1"/>
</dbReference>
<comment type="similarity">
    <text evidence="1">Belongs to the AfsR/DnrI/RedD regulatory family.</text>
</comment>
<keyword evidence="8" id="KW-1185">Reference proteome</keyword>
<dbReference type="PANTHER" id="PTHR35807:SF1">
    <property type="entry name" value="TRANSCRIPTIONAL REGULATOR REDD"/>
    <property type="match status" value="1"/>
</dbReference>
<dbReference type="InterPro" id="IPR016032">
    <property type="entry name" value="Sig_transdc_resp-reg_C-effctor"/>
</dbReference>
<evidence type="ECO:0000313" key="7">
    <source>
        <dbReference type="EMBL" id="MBR7825737.1"/>
    </source>
</evidence>
<dbReference type="GO" id="GO:0006355">
    <property type="term" value="P:regulation of DNA-templated transcription"/>
    <property type="evidence" value="ECO:0007669"/>
    <property type="project" value="InterPro"/>
</dbReference>
<dbReference type="CDD" id="cd15831">
    <property type="entry name" value="BTAD"/>
    <property type="match status" value="1"/>
</dbReference>
<accession>A0A941E774</accession>
<dbReference type="Pfam" id="PF03704">
    <property type="entry name" value="BTAD"/>
    <property type="match status" value="1"/>
</dbReference>
<dbReference type="SMART" id="SM00862">
    <property type="entry name" value="Trans_reg_C"/>
    <property type="match status" value="1"/>
</dbReference>
<dbReference type="InterPro" id="IPR051677">
    <property type="entry name" value="AfsR-DnrI-RedD_regulator"/>
</dbReference>
<dbReference type="InterPro" id="IPR011990">
    <property type="entry name" value="TPR-like_helical_dom_sf"/>
</dbReference>
<dbReference type="GO" id="GO:0003677">
    <property type="term" value="F:DNA binding"/>
    <property type="evidence" value="ECO:0007669"/>
    <property type="project" value="UniProtKB-UniRule"/>
</dbReference>
<evidence type="ECO:0000259" key="6">
    <source>
        <dbReference type="PROSITE" id="PS51755"/>
    </source>
</evidence>
<organism evidence="7 8">
    <name type="scientific">Actinospica acidithermotolerans</name>
    <dbReference type="NCBI Taxonomy" id="2828514"/>
    <lineage>
        <taxon>Bacteria</taxon>
        <taxon>Bacillati</taxon>
        <taxon>Actinomycetota</taxon>
        <taxon>Actinomycetes</taxon>
        <taxon>Catenulisporales</taxon>
        <taxon>Actinospicaceae</taxon>
        <taxon>Actinospica</taxon>
    </lineage>
</organism>
<keyword evidence="3 5" id="KW-0238">DNA-binding</keyword>
<evidence type="ECO:0000256" key="5">
    <source>
        <dbReference type="PROSITE-ProRule" id="PRU01091"/>
    </source>
</evidence>
<protein>
    <submittedName>
        <fullName evidence="7">AfsR/SARP family transcriptional regulator</fullName>
    </submittedName>
</protein>
<evidence type="ECO:0000256" key="1">
    <source>
        <dbReference type="ARBA" id="ARBA00005820"/>
    </source>
</evidence>
<name>A0A941E774_9ACTN</name>
<dbReference type="SMART" id="SM01043">
    <property type="entry name" value="BTAD"/>
    <property type="match status" value="1"/>
</dbReference>
<evidence type="ECO:0000256" key="4">
    <source>
        <dbReference type="ARBA" id="ARBA00023163"/>
    </source>
</evidence>
<dbReference type="SUPFAM" id="SSF46894">
    <property type="entry name" value="C-terminal effector domain of the bipartite response regulators"/>
    <property type="match status" value="1"/>
</dbReference>
<evidence type="ECO:0000256" key="3">
    <source>
        <dbReference type="ARBA" id="ARBA00023125"/>
    </source>
</evidence>
<dbReference type="Gene3D" id="1.10.10.10">
    <property type="entry name" value="Winged helix-like DNA-binding domain superfamily/Winged helix DNA-binding domain"/>
    <property type="match status" value="1"/>
</dbReference>
<keyword evidence="2" id="KW-0805">Transcription regulation</keyword>
<keyword evidence="4" id="KW-0804">Transcription</keyword>
<sequence length="250" mass="27216">MEFGVLGPLLVSDGSSVHAVSSGKQRALLAALLLRAGWVVRVEQLVETLWDGRPPQSAEVTLRNYVVRLRKSIGAVGGRIRTSSGGYLFEAADEEIDVRNFDRLRGRAEVALRDGDAELAAGLLDRALALWRGPALADVASDALRRDLCPALEEQRLHVVELKLQADCAAGRSKAAIPELLRLTAAHPWRESLWGQLMVAYVRSGRQAEALAAYRSVQRMLADELAIRPGAELSALHERILAGDQVLQSC</sequence>
<feature type="domain" description="OmpR/PhoB-type" evidence="6">
    <location>
        <begin position="1"/>
        <end position="91"/>
    </location>
</feature>
<feature type="DNA-binding region" description="OmpR/PhoB-type" evidence="5">
    <location>
        <begin position="1"/>
        <end position="91"/>
    </location>
</feature>
<dbReference type="GO" id="GO:0000160">
    <property type="term" value="P:phosphorelay signal transduction system"/>
    <property type="evidence" value="ECO:0007669"/>
    <property type="project" value="InterPro"/>
</dbReference>
<dbReference type="InterPro" id="IPR001867">
    <property type="entry name" value="OmpR/PhoB-type_DNA-bd"/>
</dbReference>
<proteinExistence type="inferred from homology"/>
<dbReference type="Proteomes" id="UP000676325">
    <property type="component" value="Unassembled WGS sequence"/>
</dbReference>
<comment type="caution">
    <text evidence="7">The sequence shown here is derived from an EMBL/GenBank/DDBJ whole genome shotgun (WGS) entry which is preliminary data.</text>
</comment>
<gene>
    <name evidence="7" type="ORF">KDK95_05415</name>
</gene>
<dbReference type="InterPro" id="IPR036388">
    <property type="entry name" value="WH-like_DNA-bd_sf"/>
</dbReference>
<reference evidence="7" key="1">
    <citation type="submission" date="2021-04" db="EMBL/GenBank/DDBJ databases">
        <title>Genome based classification of Actinospica acidithermotolerans sp. nov., an actinobacterium isolated from an Indonesian hot spring.</title>
        <authorList>
            <person name="Kusuma A.B."/>
            <person name="Putra K.E."/>
            <person name="Nafisah S."/>
            <person name="Loh J."/>
            <person name="Nouioui I."/>
            <person name="Goodfellow M."/>
        </authorList>
    </citation>
    <scope>NUCLEOTIDE SEQUENCE</scope>
    <source>
        <strain evidence="7">MGRD01-02</strain>
    </source>
</reference>
<evidence type="ECO:0000256" key="2">
    <source>
        <dbReference type="ARBA" id="ARBA00023015"/>
    </source>
</evidence>
<dbReference type="Pfam" id="PF00486">
    <property type="entry name" value="Trans_reg_C"/>
    <property type="match status" value="1"/>
</dbReference>
<dbReference type="PANTHER" id="PTHR35807">
    <property type="entry name" value="TRANSCRIPTIONAL REGULATOR REDD-RELATED"/>
    <property type="match status" value="1"/>
</dbReference>
<dbReference type="AlphaFoldDB" id="A0A941E774"/>
<dbReference type="InterPro" id="IPR005158">
    <property type="entry name" value="BTAD"/>
</dbReference>
<dbReference type="RefSeq" id="WP_212516889.1">
    <property type="nucleotide sequence ID" value="NZ_JAGSOH010000008.1"/>
</dbReference>
<evidence type="ECO:0000313" key="8">
    <source>
        <dbReference type="Proteomes" id="UP000676325"/>
    </source>
</evidence>
<dbReference type="PROSITE" id="PS51755">
    <property type="entry name" value="OMPR_PHOB"/>
    <property type="match status" value="1"/>
</dbReference>